<dbReference type="Proteomes" id="UP000325081">
    <property type="component" value="Unassembled WGS sequence"/>
</dbReference>
<keyword evidence="5" id="KW-1185">Reference proteome</keyword>
<comment type="caution">
    <text evidence="4">The sequence shown here is derived from an EMBL/GenBank/DDBJ whole genome shotgun (WGS) entry which is preliminary data.</text>
</comment>
<evidence type="ECO:0000256" key="1">
    <source>
        <dbReference type="PROSITE-ProRule" id="PRU00723"/>
    </source>
</evidence>
<reference evidence="5" key="1">
    <citation type="journal article" date="2019" name="Curr. Biol.">
        <title>Genome Sequence of Striga asiatica Provides Insight into the Evolution of Plant Parasitism.</title>
        <authorList>
            <person name="Yoshida S."/>
            <person name="Kim S."/>
            <person name="Wafula E.K."/>
            <person name="Tanskanen J."/>
            <person name="Kim Y.M."/>
            <person name="Honaas L."/>
            <person name="Yang Z."/>
            <person name="Spallek T."/>
            <person name="Conn C.E."/>
            <person name="Ichihashi Y."/>
            <person name="Cheong K."/>
            <person name="Cui S."/>
            <person name="Der J.P."/>
            <person name="Gundlach H."/>
            <person name="Jiao Y."/>
            <person name="Hori C."/>
            <person name="Ishida J.K."/>
            <person name="Kasahara H."/>
            <person name="Kiba T."/>
            <person name="Kim M.S."/>
            <person name="Koo N."/>
            <person name="Laohavisit A."/>
            <person name="Lee Y.H."/>
            <person name="Lumba S."/>
            <person name="McCourt P."/>
            <person name="Mortimer J.C."/>
            <person name="Mutuku J.M."/>
            <person name="Nomura T."/>
            <person name="Sasaki-Sekimoto Y."/>
            <person name="Seto Y."/>
            <person name="Wang Y."/>
            <person name="Wakatake T."/>
            <person name="Sakakibara H."/>
            <person name="Demura T."/>
            <person name="Yamaguchi S."/>
            <person name="Yoneyama K."/>
            <person name="Manabe R.I."/>
            <person name="Nelson D.C."/>
            <person name="Schulman A.H."/>
            <person name="Timko M.P."/>
            <person name="dePamphilis C.W."/>
            <person name="Choi D."/>
            <person name="Shirasu K."/>
        </authorList>
    </citation>
    <scope>NUCLEOTIDE SEQUENCE [LARGE SCALE GENOMIC DNA]</scope>
    <source>
        <strain evidence="5">cv. UVA1</strain>
    </source>
</reference>
<feature type="compositionally biased region" description="Polar residues" evidence="2">
    <location>
        <begin position="322"/>
        <end position="335"/>
    </location>
</feature>
<keyword evidence="1" id="KW-0863">Zinc-finger</keyword>
<keyword evidence="1" id="KW-0862">Zinc</keyword>
<evidence type="ECO:0000259" key="3">
    <source>
        <dbReference type="PROSITE" id="PS50103"/>
    </source>
</evidence>
<name>A0A5A7QE84_STRAF</name>
<proteinExistence type="predicted"/>
<accession>A0A5A7QE84</accession>
<evidence type="ECO:0000313" key="5">
    <source>
        <dbReference type="Proteomes" id="UP000325081"/>
    </source>
</evidence>
<dbReference type="OrthoDB" id="446617at2759"/>
<evidence type="ECO:0000256" key="2">
    <source>
        <dbReference type="SAM" id="MobiDB-lite"/>
    </source>
</evidence>
<feature type="zinc finger region" description="C3H1-type" evidence="1">
    <location>
        <begin position="181"/>
        <end position="203"/>
    </location>
</feature>
<feature type="region of interest" description="Disordered" evidence="2">
    <location>
        <begin position="322"/>
        <end position="345"/>
    </location>
</feature>
<feature type="domain" description="C3H1-type" evidence="3">
    <location>
        <begin position="181"/>
        <end position="203"/>
    </location>
</feature>
<feature type="non-terminal residue" evidence="4">
    <location>
        <position position="417"/>
    </location>
</feature>
<dbReference type="AlphaFoldDB" id="A0A5A7QE84"/>
<gene>
    <name evidence="4" type="ORF">STAS_19515</name>
</gene>
<dbReference type="PROSITE" id="PS50103">
    <property type="entry name" value="ZF_C3H1"/>
    <property type="match status" value="1"/>
</dbReference>
<feature type="region of interest" description="Disordered" evidence="2">
    <location>
        <begin position="152"/>
        <end position="180"/>
    </location>
</feature>
<keyword evidence="1" id="KW-0479">Metal-binding</keyword>
<feature type="compositionally biased region" description="Low complexity" evidence="2">
    <location>
        <begin position="152"/>
        <end position="171"/>
    </location>
</feature>
<evidence type="ECO:0000313" key="4">
    <source>
        <dbReference type="EMBL" id="GER42697.1"/>
    </source>
</evidence>
<dbReference type="EMBL" id="BKCP01006427">
    <property type="protein sequence ID" value="GER42697.1"/>
    <property type="molecule type" value="Genomic_DNA"/>
</dbReference>
<protein>
    <submittedName>
        <fullName evidence="4">Zinc finger protein</fullName>
    </submittedName>
</protein>
<dbReference type="InterPro" id="IPR000571">
    <property type="entry name" value="Znf_CCCH"/>
</dbReference>
<feature type="non-terminal residue" evidence="4">
    <location>
        <position position="1"/>
    </location>
</feature>
<sequence length="417" mass="45511">RTRVSNYGAQFLRGRWKCCALNSHSSPRFVWFSPAQRLQINPIPPEALSQSQRESKTPKLKSYGVVPPIDVLNLTHSRRRSPLFDPYASDSSGSPSPLMKYLCAADPKSDSPPAFITPVKVEEDVIVMDGIPVSKSSKGGGESRMRSALMSSSSYNSNLSGGRSNSTPSPSSGGGSESIKPHKNRICRFWETCGSCQFGSECQVTFDPTVLISFSILIYAATWFHDSYFVGKIKARCVTTMCEYFAHGKEELRRPPRSSGKIKLEIFKSSNNLQGSTPPSYGKNCSAICQAKPAPLSPAEEAFSSPSALPAMALSPSPVQAKQHSESTFPSSKIRVTNPPLSDWSPVDDGIEVTLPFAENPSKEDVNAYIEKVLSGKSSKKRLPVDKAPFLKTKHKANASMIEIHGLHELDAEFEAD</sequence>
<organism evidence="4 5">
    <name type="scientific">Striga asiatica</name>
    <name type="common">Asiatic witchweed</name>
    <name type="synonym">Buchnera asiatica</name>
    <dbReference type="NCBI Taxonomy" id="4170"/>
    <lineage>
        <taxon>Eukaryota</taxon>
        <taxon>Viridiplantae</taxon>
        <taxon>Streptophyta</taxon>
        <taxon>Embryophyta</taxon>
        <taxon>Tracheophyta</taxon>
        <taxon>Spermatophyta</taxon>
        <taxon>Magnoliopsida</taxon>
        <taxon>eudicotyledons</taxon>
        <taxon>Gunneridae</taxon>
        <taxon>Pentapetalae</taxon>
        <taxon>asterids</taxon>
        <taxon>lamiids</taxon>
        <taxon>Lamiales</taxon>
        <taxon>Orobanchaceae</taxon>
        <taxon>Buchnereae</taxon>
        <taxon>Striga</taxon>
    </lineage>
</organism>
<dbReference type="GO" id="GO:0008270">
    <property type="term" value="F:zinc ion binding"/>
    <property type="evidence" value="ECO:0007669"/>
    <property type="project" value="UniProtKB-KW"/>
</dbReference>